<protein>
    <submittedName>
        <fullName evidence="1">F-box/FBD/LRR-repeat protein</fullName>
    </submittedName>
</protein>
<dbReference type="InterPro" id="IPR036047">
    <property type="entry name" value="F-box-like_dom_sf"/>
</dbReference>
<dbReference type="EMBL" id="LXQA010014932">
    <property type="protein sequence ID" value="MCH88829.1"/>
    <property type="molecule type" value="Genomic_DNA"/>
</dbReference>
<evidence type="ECO:0000313" key="2">
    <source>
        <dbReference type="Proteomes" id="UP000265520"/>
    </source>
</evidence>
<accession>A0A392MPD5</accession>
<name>A0A392MPD5_9FABA</name>
<sequence length="179" mass="20166">MKTRTRDTEDKEKNADRLSNLPDCVILRILSFYATTKDALQTCILSKRWTNIWKRLPYLELASSQFNTVNGFALTNKFLSHVLSHRDSSTSLHHIIIHQTSLVLLEWLVELANTQSLSVNSTTLEVLSLVPDLLKTEPPSLCNLKSLKVKMLPCSSIPDGIVNFLCRKSSSAKVDIIDV</sequence>
<dbReference type="PANTHER" id="PTHR32212">
    <property type="entry name" value="CYCLIN-LIKE F-BOX"/>
    <property type="match status" value="1"/>
</dbReference>
<gene>
    <name evidence="1" type="ORF">A2U01_0009722</name>
</gene>
<reference evidence="1 2" key="1">
    <citation type="journal article" date="2018" name="Front. Plant Sci.">
        <title>Red Clover (Trifolium pratense) and Zigzag Clover (T. medium) - A Picture of Genomic Similarities and Differences.</title>
        <authorList>
            <person name="Dluhosova J."/>
            <person name="Istvanek J."/>
            <person name="Nedelnik J."/>
            <person name="Repkova J."/>
        </authorList>
    </citation>
    <scope>NUCLEOTIDE SEQUENCE [LARGE SCALE GENOMIC DNA]</scope>
    <source>
        <strain evidence="2">cv. 10/8</strain>
        <tissue evidence="1">Leaf</tissue>
    </source>
</reference>
<proteinExistence type="predicted"/>
<organism evidence="1 2">
    <name type="scientific">Trifolium medium</name>
    <dbReference type="NCBI Taxonomy" id="97028"/>
    <lineage>
        <taxon>Eukaryota</taxon>
        <taxon>Viridiplantae</taxon>
        <taxon>Streptophyta</taxon>
        <taxon>Embryophyta</taxon>
        <taxon>Tracheophyta</taxon>
        <taxon>Spermatophyta</taxon>
        <taxon>Magnoliopsida</taxon>
        <taxon>eudicotyledons</taxon>
        <taxon>Gunneridae</taxon>
        <taxon>Pentapetalae</taxon>
        <taxon>rosids</taxon>
        <taxon>fabids</taxon>
        <taxon>Fabales</taxon>
        <taxon>Fabaceae</taxon>
        <taxon>Papilionoideae</taxon>
        <taxon>50 kb inversion clade</taxon>
        <taxon>NPAAA clade</taxon>
        <taxon>Hologalegina</taxon>
        <taxon>IRL clade</taxon>
        <taxon>Trifolieae</taxon>
        <taxon>Trifolium</taxon>
    </lineage>
</organism>
<keyword evidence="2" id="KW-1185">Reference proteome</keyword>
<dbReference type="Proteomes" id="UP000265520">
    <property type="component" value="Unassembled WGS sequence"/>
</dbReference>
<dbReference type="PANTHER" id="PTHR32212:SF269">
    <property type="entry name" value="F-BOX_RNI_FBD-LIKE DOMAIN PROTEIN"/>
    <property type="match status" value="1"/>
</dbReference>
<comment type="caution">
    <text evidence="1">The sequence shown here is derived from an EMBL/GenBank/DDBJ whole genome shotgun (WGS) entry which is preliminary data.</text>
</comment>
<dbReference type="AlphaFoldDB" id="A0A392MPD5"/>
<dbReference type="SUPFAM" id="SSF81383">
    <property type="entry name" value="F-box domain"/>
    <property type="match status" value="1"/>
</dbReference>
<evidence type="ECO:0000313" key="1">
    <source>
        <dbReference type="EMBL" id="MCH88829.1"/>
    </source>
</evidence>